<proteinExistence type="predicted"/>
<gene>
    <name evidence="1" type="primary">Nfu_g_1_024826</name>
</gene>
<feature type="non-terminal residue" evidence="1">
    <location>
        <position position="50"/>
    </location>
</feature>
<reference evidence="1" key="1">
    <citation type="submission" date="2016-05" db="EMBL/GenBank/DDBJ databases">
        <authorList>
            <person name="Lavstsen T."/>
            <person name="Jespersen J.S."/>
        </authorList>
    </citation>
    <scope>NUCLEOTIDE SEQUENCE</scope>
    <source>
        <tissue evidence="1">Brain</tissue>
    </source>
</reference>
<name>A0A1A8IET6_NOTKU</name>
<reference evidence="1" key="2">
    <citation type="submission" date="2016-06" db="EMBL/GenBank/DDBJ databases">
        <title>The genome of a short-lived fish provides insights into sex chromosome evolution and the genetic control of aging.</title>
        <authorList>
            <person name="Reichwald K."/>
            <person name="Felder M."/>
            <person name="Petzold A."/>
            <person name="Koch P."/>
            <person name="Groth M."/>
            <person name="Platzer M."/>
        </authorList>
    </citation>
    <scope>NUCLEOTIDE SEQUENCE</scope>
    <source>
        <tissue evidence="1">Brain</tissue>
    </source>
</reference>
<protein>
    <submittedName>
        <fullName evidence="1">Uncharacterized protein</fullName>
    </submittedName>
</protein>
<organism evidence="1">
    <name type="scientific">Nothobranchius kuhntae</name>
    <name type="common">Beira killifish</name>
    <dbReference type="NCBI Taxonomy" id="321403"/>
    <lineage>
        <taxon>Eukaryota</taxon>
        <taxon>Metazoa</taxon>
        <taxon>Chordata</taxon>
        <taxon>Craniata</taxon>
        <taxon>Vertebrata</taxon>
        <taxon>Euteleostomi</taxon>
        <taxon>Actinopterygii</taxon>
        <taxon>Neopterygii</taxon>
        <taxon>Teleostei</taxon>
        <taxon>Neoteleostei</taxon>
        <taxon>Acanthomorphata</taxon>
        <taxon>Ovalentaria</taxon>
        <taxon>Atherinomorphae</taxon>
        <taxon>Cyprinodontiformes</taxon>
        <taxon>Nothobranchiidae</taxon>
        <taxon>Nothobranchius</taxon>
    </lineage>
</organism>
<dbReference type="EMBL" id="HAED01009470">
    <property type="protein sequence ID" value="SBQ95682.1"/>
    <property type="molecule type" value="Transcribed_RNA"/>
</dbReference>
<accession>A0A1A8IET6</accession>
<sequence length="50" mass="6022">LYSGLFIHMKFNFCKDTKPYCCLMLKCVHNFEPFTVLLLLFPQYDIHVCF</sequence>
<feature type="non-terminal residue" evidence="1">
    <location>
        <position position="1"/>
    </location>
</feature>
<evidence type="ECO:0000313" key="1">
    <source>
        <dbReference type="EMBL" id="SBQ95682.1"/>
    </source>
</evidence>
<dbReference type="AlphaFoldDB" id="A0A1A8IET6"/>